<dbReference type="EMBL" id="MWDQ01000073">
    <property type="protein sequence ID" value="OQB73627.1"/>
    <property type="molecule type" value="Genomic_DNA"/>
</dbReference>
<evidence type="ECO:0000256" key="1">
    <source>
        <dbReference type="ARBA" id="ARBA00001946"/>
    </source>
</evidence>
<dbReference type="InterPro" id="IPR005841">
    <property type="entry name" value="Alpha-D-phosphohexomutase_SF"/>
</dbReference>
<protein>
    <submittedName>
        <fullName evidence="11">Phosphomannomutase/phosphoglucomutase</fullName>
        <ecNumber evidence="11">5.4.2.2</ecNumber>
    </submittedName>
</protein>
<feature type="domain" description="Alpha-D-phosphohexomutase C-terminal" evidence="7">
    <location>
        <begin position="369"/>
        <end position="443"/>
    </location>
</feature>
<gene>
    <name evidence="11" type="primary">algC_2</name>
    <name evidence="11" type="ORF">BWX89_00885</name>
</gene>
<dbReference type="InterPro" id="IPR016055">
    <property type="entry name" value="A-D-PHexomutase_a/b/a-I/II/III"/>
</dbReference>
<dbReference type="Gene3D" id="3.40.120.10">
    <property type="entry name" value="Alpha-D-Glucose-1,6-Bisphosphate, subunit A, domain 3"/>
    <property type="match status" value="3"/>
</dbReference>
<evidence type="ECO:0000259" key="9">
    <source>
        <dbReference type="Pfam" id="PF02879"/>
    </source>
</evidence>
<dbReference type="InterPro" id="IPR005845">
    <property type="entry name" value="A-D-PHexomutase_a/b/a-II"/>
</dbReference>
<organism evidence="11">
    <name type="scientific">candidate division TA06 bacterium ADurb.Bin131</name>
    <dbReference type="NCBI Taxonomy" id="1852827"/>
    <lineage>
        <taxon>Bacteria</taxon>
        <taxon>Bacteria division TA06</taxon>
    </lineage>
</organism>
<dbReference type="Pfam" id="PF02878">
    <property type="entry name" value="PGM_PMM_I"/>
    <property type="match status" value="1"/>
</dbReference>
<evidence type="ECO:0000256" key="2">
    <source>
        <dbReference type="ARBA" id="ARBA00010231"/>
    </source>
</evidence>
<dbReference type="CDD" id="cd03089">
    <property type="entry name" value="PMM_PGM"/>
    <property type="match status" value="1"/>
</dbReference>
<comment type="cofactor">
    <cofactor evidence="1">
        <name>Mg(2+)</name>
        <dbReference type="ChEBI" id="CHEBI:18420"/>
    </cofactor>
</comment>
<dbReference type="Pfam" id="PF02880">
    <property type="entry name" value="PGM_PMM_III"/>
    <property type="match status" value="1"/>
</dbReference>
<dbReference type="InterPro" id="IPR005843">
    <property type="entry name" value="A-D-PHexomutase_C"/>
</dbReference>
<feature type="domain" description="Alpha-D-phosphohexomutase alpha/beta/alpha" evidence="8">
    <location>
        <begin position="6"/>
        <end position="137"/>
    </location>
</feature>
<evidence type="ECO:0000256" key="6">
    <source>
        <dbReference type="ARBA" id="ARBA00023235"/>
    </source>
</evidence>
<dbReference type="Pfam" id="PF00408">
    <property type="entry name" value="PGM_PMM_IV"/>
    <property type="match status" value="1"/>
</dbReference>
<dbReference type="Gene3D" id="3.30.310.50">
    <property type="entry name" value="Alpha-D-phosphohexomutase, C-terminal domain"/>
    <property type="match status" value="1"/>
</dbReference>
<evidence type="ECO:0000259" key="8">
    <source>
        <dbReference type="Pfam" id="PF02878"/>
    </source>
</evidence>
<dbReference type="SUPFAM" id="SSF53738">
    <property type="entry name" value="Phosphoglucomutase, first 3 domains"/>
    <property type="match status" value="3"/>
</dbReference>
<name>A0A1V6C9R3_UNCT6</name>
<reference evidence="11" key="1">
    <citation type="submission" date="2017-02" db="EMBL/GenBank/DDBJ databases">
        <title>Delving into the versatile metabolic prowess of the omnipresent phylum Bacteroidetes.</title>
        <authorList>
            <person name="Nobu M.K."/>
            <person name="Mei R."/>
            <person name="Narihiro T."/>
            <person name="Kuroda K."/>
            <person name="Liu W.-T."/>
        </authorList>
    </citation>
    <scope>NUCLEOTIDE SEQUENCE</scope>
    <source>
        <strain evidence="11">ADurb.Bin131</strain>
    </source>
</reference>
<dbReference type="AlphaFoldDB" id="A0A1V6C9R3"/>
<dbReference type="InterPro" id="IPR005844">
    <property type="entry name" value="A-D-PHexomutase_a/b/a-I"/>
</dbReference>
<dbReference type="InterPro" id="IPR036900">
    <property type="entry name" value="A-D-PHexomutase_C_sf"/>
</dbReference>
<evidence type="ECO:0000256" key="4">
    <source>
        <dbReference type="ARBA" id="ARBA00022723"/>
    </source>
</evidence>
<dbReference type="GO" id="GO:0004614">
    <property type="term" value="F:phosphoglucomutase activity"/>
    <property type="evidence" value="ECO:0007669"/>
    <property type="project" value="UniProtKB-EC"/>
</dbReference>
<sequence length="451" mass="50891">MKIDRVIFREYDIRGIVDKQINNDFAIIVGKAFGSYIRKSGLKSVIVACDNRKSSPELKKHFIDGLSNCGCSVLDAQMIPTPFAYFAQRKNGIDACAVITASHNPPEFNGFKLVVGTHALYGKEIQKIADIIENEDFEYGKGEVKEIQVDDDYVNFMKERFNFKRKMRVGVDTGNGIAGPFIKKLFSSLGVEFEPLYLESDNTFPNHLPDPVVPENLKDLIKLVKEQMLDAGFGIDGDGDRIAVVCNDGSILWGDTLLIIYGLDILKRKPGATIVFDVKCTLALEEEIKKAGGVPVMWKTGHSLIEAKIIEEKALLGGELSGHIYFADEYFGFDDAFYACLRMLRIMDETGKNPQHLLEGKNRYFSSPEIRINVGEEKKYKVVDELKNFYKNRFRINEIDGVKVYFPDGWALARVSNTQPAIVLRVEGISQKSLEDIKKQFLEKVKEIINK</sequence>
<comment type="similarity">
    <text evidence="2">Belongs to the phosphohexose mutase family.</text>
</comment>
<feature type="domain" description="Alpha-D-phosphohexomutase alpha/beta/alpha" evidence="9">
    <location>
        <begin position="151"/>
        <end position="249"/>
    </location>
</feature>
<evidence type="ECO:0000259" key="7">
    <source>
        <dbReference type="Pfam" id="PF00408"/>
    </source>
</evidence>
<dbReference type="PANTHER" id="PTHR43771:SF2">
    <property type="entry name" value="PHOSPHOMANNOMUTASE_PHOSPHOGLUCOMUTASE"/>
    <property type="match status" value="1"/>
</dbReference>
<dbReference type="GO" id="GO:0005975">
    <property type="term" value="P:carbohydrate metabolic process"/>
    <property type="evidence" value="ECO:0007669"/>
    <property type="project" value="InterPro"/>
</dbReference>
<keyword evidence="4" id="KW-0479">Metal-binding</keyword>
<evidence type="ECO:0000313" key="11">
    <source>
        <dbReference type="EMBL" id="OQB73627.1"/>
    </source>
</evidence>
<keyword evidence="6 11" id="KW-0413">Isomerase</keyword>
<dbReference type="SUPFAM" id="SSF55957">
    <property type="entry name" value="Phosphoglucomutase, C-terminal domain"/>
    <property type="match status" value="1"/>
</dbReference>
<dbReference type="InterPro" id="IPR005846">
    <property type="entry name" value="A-D-PHexomutase_a/b/a-III"/>
</dbReference>
<evidence type="ECO:0000256" key="5">
    <source>
        <dbReference type="ARBA" id="ARBA00022842"/>
    </source>
</evidence>
<comment type="caution">
    <text evidence="11">The sequence shown here is derived from an EMBL/GenBank/DDBJ whole genome shotgun (WGS) entry which is preliminary data.</text>
</comment>
<accession>A0A1V6C9R3</accession>
<dbReference type="Proteomes" id="UP000485562">
    <property type="component" value="Unassembled WGS sequence"/>
</dbReference>
<evidence type="ECO:0000259" key="10">
    <source>
        <dbReference type="Pfam" id="PF02880"/>
    </source>
</evidence>
<proteinExistence type="inferred from homology"/>
<keyword evidence="3" id="KW-0597">Phosphoprotein</keyword>
<dbReference type="PRINTS" id="PR00509">
    <property type="entry name" value="PGMPMM"/>
</dbReference>
<dbReference type="PANTHER" id="PTHR43771">
    <property type="entry name" value="PHOSPHOMANNOMUTASE"/>
    <property type="match status" value="1"/>
</dbReference>
<dbReference type="EC" id="5.4.2.2" evidence="11"/>
<evidence type="ECO:0000256" key="3">
    <source>
        <dbReference type="ARBA" id="ARBA00022553"/>
    </source>
</evidence>
<feature type="domain" description="Alpha-D-phosphohexomutase alpha/beta/alpha" evidence="10">
    <location>
        <begin position="253"/>
        <end position="359"/>
    </location>
</feature>
<keyword evidence="5" id="KW-0460">Magnesium</keyword>
<dbReference type="GO" id="GO:0046872">
    <property type="term" value="F:metal ion binding"/>
    <property type="evidence" value="ECO:0007669"/>
    <property type="project" value="UniProtKB-KW"/>
</dbReference>
<dbReference type="Pfam" id="PF02879">
    <property type="entry name" value="PGM_PMM_II"/>
    <property type="match status" value="1"/>
</dbReference>